<proteinExistence type="predicted"/>
<dbReference type="PROSITE" id="PS50828">
    <property type="entry name" value="SMR"/>
    <property type="match status" value="1"/>
</dbReference>
<reference evidence="4" key="1">
    <citation type="submission" date="2018-08" db="EMBL/GenBank/DDBJ databases">
        <authorList>
            <person name="Grouzdev D.S."/>
            <person name="Krutkina M.S."/>
        </authorList>
    </citation>
    <scope>NUCLEOTIDE SEQUENCE [LARGE SCALE GENOMIC DNA]</scope>
    <source>
        <strain evidence="4">4-11</strain>
    </source>
</reference>
<feature type="region of interest" description="Disordered" evidence="1">
    <location>
        <begin position="34"/>
        <end position="53"/>
    </location>
</feature>
<feature type="region of interest" description="Disordered" evidence="1">
    <location>
        <begin position="1"/>
        <end position="27"/>
    </location>
</feature>
<dbReference type="AlphaFoldDB" id="A0A372ML83"/>
<name>A0A372ML83_9SPIR</name>
<dbReference type="Proteomes" id="UP000264002">
    <property type="component" value="Unassembled WGS sequence"/>
</dbReference>
<keyword evidence="4" id="KW-1185">Reference proteome</keyword>
<dbReference type="InterPro" id="IPR036063">
    <property type="entry name" value="Smr_dom_sf"/>
</dbReference>
<feature type="compositionally biased region" description="Basic and acidic residues" evidence="1">
    <location>
        <begin position="152"/>
        <end position="162"/>
    </location>
</feature>
<gene>
    <name evidence="3" type="ORF">DYP60_02755</name>
</gene>
<dbReference type="Pfam" id="PF01713">
    <property type="entry name" value="Smr"/>
    <property type="match status" value="1"/>
</dbReference>
<evidence type="ECO:0000313" key="3">
    <source>
        <dbReference type="EMBL" id="RFU95940.1"/>
    </source>
</evidence>
<sequence length="322" mass="36321">MPKKKKKASNTSETAGNSRLVVDSDAYKPFEHIHEAKKQPVKQKQPVSQRKEPLVLGYDPKANFGDILATWEQTGELGGVTKRMKSHSKVAVEKSFGEILQEWEGEKQTAKSKKADQVSIKKSKTYVPKKDFASLLDEFEGSERPKKKRGKPVSDQRKREQEDLPVQPSQEMQEALDEKVELDQERDSSVSWSFADTYKQWSTVRDEEAAIKQAQKEKQEGKSDPYTISALRAMEPQSTLDLHGMKVAEAEQATAEFLRSAKEQRLLKVAIITGKGLHNDKGYSLLKEAALSQIRISKVVREAYTPKAQYGGSGAIWIIMKR</sequence>
<dbReference type="Gene3D" id="3.30.1370.110">
    <property type="match status" value="1"/>
</dbReference>
<protein>
    <submittedName>
        <fullName evidence="3">DNA mismatch repair protein MutS</fullName>
    </submittedName>
</protein>
<reference evidence="3 4" key="2">
    <citation type="submission" date="2018-09" db="EMBL/GenBank/DDBJ databases">
        <title>Genome of Sphaerochaeta halotolerans strain 4-11.</title>
        <authorList>
            <person name="Nazina T.N."/>
            <person name="Sokolova D.S."/>
        </authorList>
    </citation>
    <scope>NUCLEOTIDE SEQUENCE [LARGE SCALE GENOMIC DNA]</scope>
    <source>
        <strain evidence="3 4">4-11</strain>
    </source>
</reference>
<dbReference type="SUPFAM" id="SSF160443">
    <property type="entry name" value="SMR domain-like"/>
    <property type="match status" value="1"/>
</dbReference>
<feature type="region of interest" description="Disordered" evidence="1">
    <location>
        <begin position="137"/>
        <end position="184"/>
    </location>
</feature>
<dbReference type="PANTHER" id="PTHR35562">
    <property type="entry name" value="DNA ENDONUCLEASE SMRA-RELATED"/>
    <property type="match status" value="1"/>
</dbReference>
<organism evidence="3 4">
    <name type="scientific">Sphaerochaeta halotolerans</name>
    <dbReference type="NCBI Taxonomy" id="2293840"/>
    <lineage>
        <taxon>Bacteria</taxon>
        <taxon>Pseudomonadati</taxon>
        <taxon>Spirochaetota</taxon>
        <taxon>Spirochaetia</taxon>
        <taxon>Spirochaetales</taxon>
        <taxon>Sphaerochaetaceae</taxon>
        <taxon>Sphaerochaeta</taxon>
    </lineage>
</organism>
<dbReference type="InterPro" id="IPR002625">
    <property type="entry name" value="Smr_dom"/>
</dbReference>
<dbReference type="SMART" id="SM00463">
    <property type="entry name" value="SMR"/>
    <property type="match status" value="1"/>
</dbReference>
<dbReference type="RefSeq" id="WP_117329340.1">
    <property type="nucleotide sequence ID" value="NZ_QUWK01000002.1"/>
</dbReference>
<evidence type="ECO:0000256" key="1">
    <source>
        <dbReference type="SAM" id="MobiDB-lite"/>
    </source>
</evidence>
<accession>A0A372ML83</accession>
<comment type="caution">
    <text evidence="3">The sequence shown here is derived from an EMBL/GenBank/DDBJ whole genome shotgun (WGS) entry which is preliminary data.</text>
</comment>
<evidence type="ECO:0000313" key="4">
    <source>
        <dbReference type="Proteomes" id="UP000264002"/>
    </source>
</evidence>
<dbReference type="PANTHER" id="PTHR35562:SF2">
    <property type="entry name" value="DNA ENDONUCLEASE SMRA-RELATED"/>
    <property type="match status" value="1"/>
</dbReference>
<feature type="domain" description="Smr" evidence="2">
    <location>
        <begin position="240"/>
        <end position="321"/>
    </location>
</feature>
<dbReference type="EMBL" id="QUWK01000002">
    <property type="protein sequence ID" value="RFU95940.1"/>
    <property type="molecule type" value="Genomic_DNA"/>
</dbReference>
<evidence type="ECO:0000259" key="2">
    <source>
        <dbReference type="PROSITE" id="PS50828"/>
    </source>
</evidence>